<dbReference type="EMBL" id="CP111024">
    <property type="protein sequence ID" value="WAR24919.1"/>
    <property type="molecule type" value="Genomic_DNA"/>
</dbReference>
<keyword evidence="1" id="KW-0175">Coiled coil</keyword>
<feature type="compositionally biased region" description="Polar residues" evidence="2">
    <location>
        <begin position="18"/>
        <end position="40"/>
    </location>
</feature>
<dbReference type="PANTHER" id="PTHR47219">
    <property type="entry name" value="RAB GTPASE-ACTIVATING PROTEIN 1-LIKE"/>
    <property type="match status" value="1"/>
</dbReference>
<feature type="domain" description="Rab-GAP TBC" evidence="3">
    <location>
        <begin position="724"/>
        <end position="899"/>
    </location>
</feature>
<dbReference type="Gene3D" id="1.10.8.270">
    <property type="entry name" value="putative rabgap domain of human tbc1 domain family member 14 like domains"/>
    <property type="match status" value="1"/>
</dbReference>
<dbReference type="Gene3D" id="1.10.472.80">
    <property type="entry name" value="Ypt/Rab-GAP domain of gyp1p, domain 3"/>
    <property type="match status" value="1"/>
</dbReference>
<dbReference type="SUPFAM" id="SSF50729">
    <property type="entry name" value="PH domain-like"/>
    <property type="match status" value="1"/>
</dbReference>
<keyword evidence="5" id="KW-1185">Reference proteome</keyword>
<evidence type="ECO:0000313" key="4">
    <source>
        <dbReference type="EMBL" id="WAR24919.1"/>
    </source>
</evidence>
<proteinExistence type="predicted"/>
<evidence type="ECO:0000256" key="2">
    <source>
        <dbReference type="SAM" id="MobiDB-lite"/>
    </source>
</evidence>
<accession>A0ABY7FVJ9</accession>
<feature type="region of interest" description="Disordered" evidence="2">
    <location>
        <begin position="1"/>
        <end position="64"/>
    </location>
</feature>
<organism evidence="4 5">
    <name type="scientific">Mya arenaria</name>
    <name type="common">Soft-shell clam</name>
    <dbReference type="NCBI Taxonomy" id="6604"/>
    <lineage>
        <taxon>Eukaryota</taxon>
        <taxon>Metazoa</taxon>
        <taxon>Spiralia</taxon>
        <taxon>Lophotrochozoa</taxon>
        <taxon>Mollusca</taxon>
        <taxon>Bivalvia</taxon>
        <taxon>Autobranchia</taxon>
        <taxon>Heteroconchia</taxon>
        <taxon>Euheterodonta</taxon>
        <taxon>Imparidentia</taxon>
        <taxon>Neoheterodontei</taxon>
        <taxon>Myida</taxon>
        <taxon>Myoidea</taxon>
        <taxon>Myidae</taxon>
        <taxon>Mya</taxon>
    </lineage>
</organism>
<evidence type="ECO:0000256" key="1">
    <source>
        <dbReference type="SAM" id="Coils"/>
    </source>
</evidence>
<feature type="compositionally biased region" description="Basic and acidic residues" evidence="2">
    <location>
        <begin position="43"/>
        <end position="56"/>
    </location>
</feature>
<dbReference type="Gene3D" id="2.30.29.30">
    <property type="entry name" value="Pleckstrin-homology domain (PH domain)/Phosphotyrosine-binding domain (PTB)"/>
    <property type="match status" value="1"/>
</dbReference>
<protein>
    <submittedName>
        <fullName evidence="4">TBD2B-like protein</fullName>
    </submittedName>
</protein>
<feature type="region of interest" description="Disordered" evidence="2">
    <location>
        <begin position="420"/>
        <end position="441"/>
    </location>
</feature>
<reference evidence="4" key="1">
    <citation type="submission" date="2022-11" db="EMBL/GenBank/DDBJ databases">
        <title>Centuries of genome instability and evolution in soft-shell clam transmissible cancer (bioRxiv).</title>
        <authorList>
            <person name="Hart S.F.M."/>
            <person name="Yonemitsu M.A."/>
            <person name="Giersch R.M."/>
            <person name="Beal B.F."/>
            <person name="Arriagada G."/>
            <person name="Davis B.W."/>
            <person name="Ostrander E.A."/>
            <person name="Goff S.P."/>
            <person name="Metzger M.J."/>
        </authorList>
    </citation>
    <scope>NUCLEOTIDE SEQUENCE</scope>
    <source>
        <strain evidence="4">MELC-2E11</strain>
        <tissue evidence="4">Siphon/mantle</tissue>
    </source>
</reference>
<feature type="region of interest" description="Disordered" evidence="2">
    <location>
        <begin position="189"/>
        <end position="212"/>
    </location>
</feature>
<feature type="region of interest" description="Disordered" evidence="2">
    <location>
        <begin position="566"/>
        <end position="586"/>
    </location>
</feature>
<feature type="coiled-coil region" evidence="1">
    <location>
        <begin position="499"/>
        <end position="540"/>
    </location>
</feature>
<dbReference type="PANTHER" id="PTHR47219:SF20">
    <property type="entry name" value="TBC1 DOMAIN FAMILY MEMBER 2B"/>
    <property type="match status" value="1"/>
</dbReference>
<evidence type="ECO:0000313" key="5">
    <source>
        <dbReference type="Proteomes" id="UP001164746"/>
    </source>
</evidence>
<dbReference type="InterPro" id="IPR050302">
    <property type="entry name" value="Rab_GAP_TBC_domain"/>
</dbReference>
<evidence type="ECO:0000259" key="3">
    <source>
        <dbReference type="PROSITE" id="PS50086"/>
    </source>
</evidence>
<dbReference type="InterPro" id="IPR000195">
    <property type="entry name" value="Rab-GAP-TBC_dom"/>
</dbReference>
<dbReference type="Proteomes" id="UP001164746">
    <property type="component" value="Chromosome 13"/>
</dbReference>
<sequence>MAERGGDDETEEEIIDEQSNTGNDSAQTCNKQLTECSLQSEMPLDKQHSNDKRDESPQSGQRNTEEKLCGWLIYRSRGLKASKQRWFQLGEENCKLYYYRHELDLVPIGEITIATATFDFDARNALQTKRREFNLTRVTVSRDKLGHSSRKQTTIIGGLLSNCAGSSGSVNQPISDIVSDLPEIFVPEPDMGSSSSLSSQHGASTTNAKPPLMSINSFKQTWQSLKLPARLTKESQSQESNSNFYCDLRPSGGCMLLSESTSSLDSTDSLPASDASHVDIVPGEKLRSFSNLSQTVDDNILDSKENTLTSESLNANRALSFGNSWVIFTKQDLDDIQQAGQIRDHALRSSNLLSNVHSKSEGELLNQYGEGESRTRTGSGAVRGKLGQRQTVLDNGKETGSKWVKGHQVQGHIEVNVRKDSGHGKVRGQQGQGQSGVDAGKASRIINTFSNLKKKKFGRRQMSVPNSIKPQNRLEQITKKQEAREGISNASDDEKTTMLLERDGQIQELQQELEQANQKCRDLERKLRIADEELKASHDQVTMYDDMLKAKEESLVAIRSQLERDRNASIGSGDQPDVIQSLTTPDSTHSLDKVEMRDIERYKDMCQGYELQHKFLTKEILELNDLRQDDLAREKTLTMNYAKLEAKYYQIMSKYLVLLKQQKEQSPVRDGEGGQEVVSQLLHDALEVDTDDLELRLTGSVDEYDRYGFSRRHNMEETEEETDMDPLINKAAAFERQSEYLNTKVEYADRDASHQVKWENFMVGRGGKLQRCQELKTLIRQGVPHEYREEGLNRLAAIALLFLSEEDAFWCLVAIVDHLLPQEYFSTTLMAAQADQRVLKDLVREKLPMVHQKLEAHKVDLSLFTFNWFLTVLFRFATAFLKKAEPDILKAKDGLDLNRLLRSIGNRMSNVKQISEYAFNWINPFPMKFLANKRVQHNQDIQVELAELDKIRHGIMIDRANKQQQQDDDCSDED</sequence>
<dbReference type="InterPro" id="IPR011993">
    <property type="entry name" value="PH-like_dom_sf"/>
</dbReference>
<dbReference type="SMART" id="SM00164">
    <property type="entry name" value="TBC"/>
    <property type="match status" value="1"/>
</dbReference>
<name>A0ABY7FVJ9_MYAAR</name>
<feature type="region of interest" description="Disordered" evidence="2">
    <location>
        <begin position="368"/>
        <end position="388"/>
    </location>
</feature>
<dbReference type="SUPFAM" id="SSF47923">
    <property type="entry name" value="Ypt/Rab-GAP domain of gyp1p"/>
    <property type="match status" value="2"/>
</dbReference>
<dbReference type="Pfam" id="PF00566">
    <property type="entry name" value="RabGAP-TBC"/>
    <property type="match status" value="1"/>
</dbReference>
<dbReference type="InterPro" id="IPR035969">
    <property type="entry name" value="Rab-GAP_TBC_sf"/>
</dbReference>
<gene>
    <name evidence="4" type="ORF">MAR_038588</name>
</gene>
<feature type="compositionally biased region" description="Polar residues" evidence="2">
    <location>
        <begin position="200"/>
        <end position="212"/>
    </location>
</feature>
<dbReference type="PROSITE" id="PS50086">
    <property type="entry name" value="TBC_RABGAP"/>
    <property type="match status" value="1"/>
</dbReference>